<sequence>MKKDKIFIDTGAWIALIDENDNYHDHAVSYYQHLNSSVQKFSSTYVISETYTWLRYQLGFSYASQFLSIIREACSMNTITLMKDEDALLEHAEQLLLDFHDQKLSYVDAVSMSMMNLSGITKVFGFDHHFYLMKFELLPM</sequence>
<accession>A0A9X3WU41</accession>
<dbReference type="Pfam" id="PF01850">
    <property type="entry name" value="PIN"/>
    <property type="match status" value="1"/>
</dbReference>
<dbReference type="PANTHER" id="PTHR42188:SF1">
    <property type="entry name" value="23S RRNA-SPECIFIC ENDONUCLEASE VAPC20"/>
    <property type="match status" value="1"/>
</dbReference>
<dbReference type="EMBL" id="JAMQKB010000001">
    <property type="protein sequence ID" value="MDC3423349.1"/>
    <property type="molecule type" value="Genomic_DNA"/>
</dbReference>
<evidence type="ECO:0000259" key="1">
    <source>
        <dbReference type="Pfam" id="PF01850"/>
    </source>
</evidence>
<dbReference type="AlphaFoldDB" id="A0A9X3WU41"/>
<dbReference type="InterPro" id="IPR029060">
    <property type="entry name" value="PIN-like_dom_sf"/>
</dbReference>
<organism evidence="2 3">
    <name type="scientific">Terrihalobacillus insolitus</name>
    <dbReference type="NCBI Taxonomy" id="2950438"/>
    <lineage>
        <taxon>Bacteria</taxon>
        <taxon>Bacillati</taxon>
        <taxon>Bacillota</taxon>
        <taxon>Bacilli</taxon>
        <taxon>Bacillales</taxon>
        <taxon>Bacillaceae</taxon>
        <taxon>Terrihalobacillus</taxon>
    </lineage>
</organism>
<dbReference type="GO" id="GO:0016075">
    <property type="term" value="P:rRNA catabolic process"/>
    <property type="evidence" value="ECO:0007669"/>
    <property type="project" value="TreeGrafter"/>
</dbReference>
<gene>
    <name evidence="2" type="ORF">NC797_02360</name>
</gene>
<feature type="domain" description="PIN" evidence="1">
    <location>
        <begin position="6"/>
        <end position="134"/>
    </location>
</feature>
<dbReference type="InterPro" id="IPR002716">
    <property type="entry name" value="PIN_dom"/>
</dbReference>
<dbReference type="Proteomes" id="UP001145050">
    <property type="component" value="Unassembled WGS sequence"/>
</dbReference>
<keyword evidence="3" id="KW-1185">Reference proteome</keyword>
<comment type="caution">
    <text evidence="2">The sequence shown here is derived from an EMBL/GenBank/DDBJ whole genome shotgun (WGS) entry which is preliminary data.</text>
</comment>
<dbReference type="Gene3D" id="3.40.50.1010">
    <property type="entry name" value="5'-nuclease"/>
    <property type="match status" value="1"/>
</dbReference>
<reference evidence="2" key="1">
    <citation type="submission" date="2022-06" db="EMBL/GenBank/DDBJ databases">
        <title>Aquibacillus sp. a new bacterium isolated from soil saline samples.</title>
        <authorList>
            <person name="Galisteo C."/>
            <person name="De La Haba R."/>
            <person name="Sanchez-Porro C."/>
            <person name="Ventosa A."/>
        </authorList>
    </citation>
    <scope>NUCLEOTIDE SEQUENCE</scope>
    <source>
        <strain evidence="2">3ASR75-11</strain>
    </source>
</reference>
<dbReference type="SUPFAM" id="SSF88723">
    <property type="entry name" value="PIN domain-like"/>
    <property type="match status" value="1"/>
</dbReference>
<dbReference type="InterPro" id="IPR039018">
    <property type="entry name" value="VapC20-like"/>
</dbReference>
<dbReference type="PANTHER" id="PTHR42188">
    <property type="entry name" value="23S RRNA-SPECIFIC ENDONUCLEASE VAPC20"/>
    <property type="match status" value="1"/>
</dbReference>
<proteinExistence type="predicted"/>
<dbReference type="RefSeq" id="WP_272435033.1">
    <property type="nucleotide sequence ID" value="NZ_JAMQKB010000001.1"/>
</dbReference>
<name>A0A9X3WU41_9BACI</name>
<evidence type="ECO:0000313" key="2">
    <source>
        <dbReference type="EMBL" id="MDC3423349.1"/>
    </source>
</evidence>
<dbReference type="GO" id="GO:0004521">
    <property type="term" value="F:RNA endonuclease activity"/>
    <property type="evidence" value="ECO:0007669"/>
    <property type="project" value="InterPro"/>
</dbReference>
<evidence type="ECO:0000313" key="3">
    <source>
        <dbReference type="Proteomes" id="UP001145050"/>
    </source>
</evidence>
<protein>
    <submittedName>
        <fullName evidence="2">PIN domain-containing protein</fullName>
    </submittedName>
</protein>